<comment type="caution">
    <text evidence="1">The sequence shown here is derived from an EMBL/GenBank/DDBJ whole genome shotgun (WGS) entry which is preliminary data.</text>
</comment>
<dbReference type="EMBL" id="JAIWYP010000002">
    <property type="protein sequence ID" value="KAH3869193.1"/>
    <property type="molecule type" value="Genomic_DNA"/>
</dbReference>
<evidence type="ECO:0000313" key="1">
    <source>
        <dbReference type="EMBL" id="KAH3869193.1"/>
    </source>
</evidence>
<proteinExistence type="predicted"/>
<dbReference type="AlphaFoldDB" id="A0A9D4M418"/>
<evidence type="ECO:0000313" key="2">
    <source>
        <dbReference type="Proteomes" id="UP000828390"/>
    </source>
</evidence>
<reference evidence="1" key="1">
    <citation type="journal article" date="2019" name="bioRxiv">
        <title>The Genome of the Zebra Mussel, Dreissena polymorpha: A Resource for Invasive Species Research.</title>
        <authorList>
            <person name="McCartney M.A."/>
            <person name="Auch B."/>
            <person name="Kono T."/>
            <person name="Mallez S."/>
            <person name="Zhang Y."/>
            <person name="Obille A."/>
            <person name="Becker A."/>
            <person name="Abrahante J.E."/>
            <person name="Garbe J."/>
            <person name="Badalamenti J.P."/>
            <person name="Herman A."/>
            <person name="Mangelson H."/>
            <person name="Liachko I."/>
            <person name="Sullivan S."/>
            <person name="Sone E.D."/>
            <person name="Koren S."/>
            <person name="Silverstein K.A.T."/>
            <person name="Beckman K.B."/>
            <person name="Gohl D.M."/>
        </authorList>
    </citation>
    <scope>NUCLEOTIDE SEQUENCE</scope>
    <source>
        <strain evidence="1">Duluth1</strain>
        <tissue evidence="1">Whole animal</tissue>
    </source>
</reference>
<keyword evidence="2" id="KW-1185">Reference proteome</keyword>
<organism evidence="1 2">
    <name type="scientific">Dreissena polymorpha</name>
    <name type="common">Zebra mussel</name>
    <name type="synonym">Mytilus polymorpha</name>
    <dbReference type="NCBI Taxonomy" id="45954"/>
    <lineage>
        <taxon>Eukaryota</taxon>
        <taxon>Metazoa</taxon>
        <taxon>Spiralia</taxon>
        <taxon>Lophotrochozoa</taxon>
        <taxon>Mollusca</taxon>
        <taxon>Bivalvia</taxon>
        <taxon>Autobranchia</taxon>
        <taxon>Heteroconchia</taxon>
        <taxon>Euheterodonta</taxon>
        <taxon>Imparidentia</taxon>
        <taxon>Neoheterodontei</taxon>
        <taxon>Myida</taxon>
        <taxon>Dreissenoidea</taxon>
        <taxon>Dreissenidae</taxon>
        <taxon>Dreissena</taxon>
    </lineage>
</organism>
<name>A0A9D4M418_DREPO</name>
<gene>
    <name evidence="1" type="ORF">DPMN_032354</name>
</gene>
<dbReference type="Proteomes" id="UP000828390">
    <property type="component" value="Unassembled WGS sequence"/>
</dbReference>
<reference evidence="1" key="2">
    <citation type="submission" date="2020-11" db="EMBL/GenBank/DDBJ databases">
        <authorList>
            <person name="McCartney M.A."/>
            <person name="Auch B."/>
            <person name="Kono T."/>
            <person name="Mallez S."/>
            <person name="Becker A."/>
            <person name="Gohl D.M."/>
            <person name="Silverstein K.A.T."/>
            <person name="Koren S."/>
            <person name="Bechman K.B."/>
            <person name="Herman A."/>
            <person name="Abrahante J.E."/>
            <person name="Garbe J."/>
        </authorList>
    </citation>
    <scope>NUCLEOTIDE SEQUENCE</scope>
    <source>
        <strain evidence="1">Duluth1</strain>
        <tissue evidence="1">Whole animal</tissue>
    </source>
</reference>
<protein>
    <submittedName>
        <fullName evidence="1">Uncharacterized protein</fullName>
    </submittedName>
</protein>
<accession>A0A9D4M418</accession>
<sequence>MTYRKFVVDICEGLVQFIQELYGNASSAVLLNGQMGYFFVTSVGYVRDFCFPTF</sequence>